<reference evidence="3 4" key="1">
    <citation type="journal article" date="2019" name="Emerg. Microbes Infect.">
        <title>Comprehensive subspecies identification of 175 nontuberculous mycobacteria species based on 7547 genomic profiles.</title>
        <authorList>
            <person name="Matsumoto Y."/>
            <person name="Kinjo T."/>
            <person name="Motooka D."/>
            <person name="Nabeya D."/>
            <person name="Jung N."/>
            <person name="Uechi K."/>
            <person name="Horii T."/>
            <person name="Iida T."/>
            <person name="Fujita J."/>
            <person name="Nakamura S."/>
        </authorList>
    </citation>
    <scope>NUCLEOTIDE SEQUENCE [LARGE SCALE GENOMIC DNA]</scope>
    <source>
        <strain evidence="3 4">JCM 17322</strain>
    </source>
</reference>
<evidence type="ECO:0000259" key="2">
    <source>
        <dbReference type="Pfam" id="PF01757"/>
    </source>
</evidence>
<organism evidence="3 4">
    <name type="scientific">Mycobacterium botniense</name>
    <dbReference type="NCBI Taxonomy" id="84962"/>
    <lineage>
        <taxon>Bacteria</taxon>
        <taxon>Bacillati</taxon>
        <taxon>Actinomycetota</taxon>
        <taxon>Actinomycetes</taxon>
        <taxon>Mycobacteriales</taxon>
        <taxon>Mycobacteriaceae</taxon>
        <taxon>Mycobacterium</taxon>
    </lineage>
</organism>
<feature type="transmembrane region" description="Helical" evidence="1">
    <location>
        <begin position="224"/>
        <end position="242"/>
    </location>
</feature>
<evidence type="ECO:0000313" key="3">
    <source>
        <dbReference type="EMBL" id="GFG75082.1"/>
    </source>
</evidence>
<dbReference type="GO" id="GO:0016020">
    <property type="term" value="C:membrane"/>
    <property type="evidence" value="ECO:0007669"/>
    <property type="project" value="TreeGrafter"/>
</dbReference>
<dbReference type="PANTHER" id="PTHR23028">
    <property type="entry name" value="ACETYLTRANSFERASE"/>
    <property type="match status" value="1"/>
</dbReference>
<evidence type="ECO:0000313" key="4">
    <source>
        <dbReference type="Proteomes" id="UP000465361"/>
    </source>
</evidence>
<feature type="transmembrane region" description="Helical" evidence="1">
    <location>
        <begin position="249"/>
        <end position="271"/>
    </location>
</feature>
<keyword evidence="3" id="KW-0808">Transferase</keyword>
<keyword evidence="1" id="KW-0472">Membrane</keyword>
<dbReference type="AlphaFoldDB" id="A0A7I9XZ33"/>
<comment type="caution">
    <text evidence="3">The sequence shown here is derived from an EMBL/GenBank/DDBJ whole genome shotgun (WGS) entry which is preliminary data.</text>
</comment>
<proteinExistence type="predicted"/>
<sequence>MTAPKAVAAQGGLEQISRVERVASLTGIRAVAALLVVGTHSAYTTGKYTHGYFGLVCSRMEIGVPIFFVLSGFLLFRPWVKALATGGAPPSLSRYAWHRVRRIMPAYTITVLAAYVVYQFRTAGPNPGHTWSGLLRNLTLTQIYTDNYLGSYLHQGLTQMWSLAVEVAFYLVLPLLAYLVLVVVCQRRWQPVLALTALGVLALVTPAWLIMVHTTDWLPDGARLWLPTYLSWFVGGMMLAVLQAMGVRCYALVAIPLAVISYFIASTPIAGAPTTSPTGLTEALVKAGFYAVIGTLAVAPLALGDHGWYARLLAARPMVWLGEISYEIFLIHLVTMEFAMVDLVRYRIYTGSMLNLFAVTLIITIPLAWLLHRFTRIRTEQGQVSSDGHGRAVPGAPVRR</sequence>
<feature type="domain" description="Acyltransferase 3" evidence="2">
    <location>
        <begin position="23"/>
        <end position="372"/>
    </location>
</feature>
<dbReference type="InterPro" id="IPR050879">
    <property type="entry name" value="Acyltransferase_3"/>
</dbReference>
<gene>
    <name evidence="3" type="ORF">MBOT_24470</name>
</gene>
<dbReference type="EMBL" id="BLKW01000004">
    <property type="protein sequence ID" value="GFG75082.1"/>
    <property type="molecule type" value="Genomic_DNA"/>
</dbReference>
<feature type="transmembrane region" description="Helical" evidence="1">
    <location>
        <begin position="324"/>
        <end position="341"/>
    </location>
</feature>
<dbReference type="Proteomes" id="UP000465361">
    <property type="component" value="Unassembled WGS sequence"/>
</dbReference>
<feature type="transmembrane region" description="Helical" evidence="1">
    <location>
        <begin position="22"/>
        <end position="42"/>
    </location>
</feature>
<feature type="transmembrane region" description="Helical" evidence="1">
    <location>
        <begin position="283"/>
        <end position="303"/>
    </location>
</feature>
<dbReference type="InterPro" id="IPR002656">
    <property type="entry name" value="Acyl_transf_3_dom"/>
</dbReference>
<feature type="transmembrane region" description="Helical" evidence="1">
    <location>
        <begin position="353"/>
        <end position="371"/>
    </location>
</feature>
<dbReference type="RefSeq" id="WP_163757571.1">
    <property type="nucleotide sequence ID" value="NZ_BLKW01000004.1"/>
</dbReference>
<feature type="transmembrane region" description="Helical" evidence="1">
    <location>
        <begin position="62"/>
        <end position="80"/>
    </location>
</feature>
<feature type="transmembrane region" description="Helical" evidence="1">
    <location>
        <begin position="167"/>
        <end position="185"/>
    </location>
</feature>
<accession>A0A7I9XZ33</accession>
<feature type="transmembrane region" description="Helical" evidence="1">
    <location>
        <begin position="100"/>
        <end position="118"/>
    </location>
</feature>
<dbReference type="GO" id="GO:0009103">
    <property type="term" value="P:lipopolysaccharide biosynthetic process"/>
    <property type="evidence" value="ECO:0007669"/>
    <property type="project" value="TreeGrafter"/>
</dbReference>
<dbReference type="Pfam" id="PF01757">
    <property type="entry name" value="Acyl_transf_3"/>
    <property type="match status" value="1"/>
</dbReference>
<keyword evidence="1" id="KW-0812">Transmembrane</keyword>
<keyword evidence="3" id="KW-0012">Acyltransferase</keyword>
<dbReference type="GO" id="GO:0016747">
    <property type="term" value="F:acyltransferase activity, transferring groups other than amino-acyl groups"/>
    <property type="evidence" value="ECO:0007669"/>
    <property type="project" value="InterPro"/>
</dbReference>
<keyword evidence="1" id="KW-1133">Transmembrane helix</keyword>
<dbReference type="PANTHER" id="PTHR23028:SF53">
    <property type="entry name" value="ACYL_TRANSF_3 DOMAIN-CONTAINING PROTEIN"/>
    <property type="match status" value="1"/>
</dbReference>
<evidence type="ECO:0000256" key="1">
    <source>
        <dbReference type="SAM" id="Phobius"/>
    </source>
</evidence>
<feature type="transmembrane region" description="Helical" evidence="1">
    <location>
        <begin position="192"/>
        <end position="212"/>
    </location>
</feature>
<name>A0A7I9XZ33_9MYCO</name>
<protein>
    <submittedName>
        <fullName evidence="3">Acyltransferase</fullName>
    </submittedName>
</protein>
<keyword evidence="4" id="KW-1185">Reference proteome</keyword>